<name>A0A1Y2BTM1_9FUNG</name>
<dbReference type="InterPro" id="IPR019379">
    <property type="entry name" value="Gamma_Secretase_Asp_P_PEN2"/>
</dbReference>
<dbReference type="PANTHER" id="PTHR16318">
    <property type="entry name" value="GAMMA-SECRETASE SUBUNIT PEN-2"/>
    <property type="match status" value="1"/>
</dbReference>
<sequence>MANETQDTQQQQQQRSKDSKDPLDVAKPEDILLMAKWYFILGCAFLPFMWLVNFVHLYKVSQRRKHELSPSVSTYLWMSLGGCIVWSIIIFTWLGLYQTNRTQWGAFGDAISINLPLGQ</sequence>
<dbReference type="GO" id="GO:0070765">
    <property type="term" value="C:gamma-secretase complex"/>
    <property type="evidence" value="ECO:0007669"/>
    <property type="project" value="TreeGrafter"/>
</dbReference>
<dbReference type="STRING" id="329046.A0A1Y2BTM1"/>
<gene>
    <name evidence="9" type="ORF">BCR33DRAFT_721525</name>
</gene>
<proteinExistence type="inferred from homology"/>
<dbReference type="PANTHER" id="PTHR16318:SF0">
    <property type="entry name" value="GAMMA-SECRETASE SUBUNIT PEN-2"/>
    <property type="match status" value="1"/>
</dbReference>
<dbReference type="Pfam" id="PF10251">
    <property type="entry name" value="PEN-2"/>
    <property type="match status" value="1"/>
</dbReference>
<evidence type="ECO:0000256" key="4">
    <source>
        <dbReference type="ARBA" id="ARBA00022976"/>
    </source>
</evidence>
<keyword evidence="5 8" id="KW-1133">Transmembrane helix</keyword>
<evidence type="ECO:0000256" key="1">
    <source>
        <dbReference type="ARBA" id="ARBA00004141"/>
    </source>
</evidence>
<accession>A0A1Y2BTM1</accession>
<keyword evidence="10" id="KW-1185">Reference proteome</keyword>
<feature type="transmembrane region" description="Helical" evidence="8">
    <location>
        <begin position="75"/>
        <end position="96"/>
    </location>
</feature>
<evidence type="ECO:0000313" key="9">
    <source>
        <dbReference type="EMBL" id="ORY37475.1"/>
    </source>
</evidence>
<dbReference type="OrthoDB" id="524898at2759"/>
<feature type="region of interest" description="Disordered" evidence="7">
    <location>
        <begin position="1"/>
        <end position="23"/>
    </location>
</feature>
<evidence type="ECO:0000256" key="2">
    <source>
        <dbReference type="ARBA" id="ARBA00009607"/>
    </source>
</evidence>
<evidence type="ECO:0000313" key="10">
    <source>
        <dbReference type="Proteomes" id="UP000193642"/>
    </source>
</evidence>
<comment type="caution">
    <text evidence="9">The sequence shown here is derived from an EMBL/GenBank/DDBJ whole genome shotgun (WGS) entry which is preliminary data.</text>
</comment>
<evidence type="ECO:0000256" key="3">
    <source>
        <dbReference type="ARBA" id="ARBA00022692"/>
    </source>
</evidence>
<keyword evidence="6 8" id="KW-0472">Membrane</keyword>
<evidence type="ECO:0000256" key="5">
    <source>
        <dbReference type="ARBA" id="ARBA00022989"/>
    </source>
</evidence>
<keyword evidence="4" id="KW-0914">Notch signaling pathway</keyword>
<dbReference type="Proteomes" id="UP000193642">
    <property type="component" value="Unassembled WGS sequence"/>
</dbReference>
<dbReference type="AlphaFoldDB" id="A0A1Y2BTM1"/>
<protein>
    <recommendedName>
        <fullName evidence="11">Gamma-secretase subunit PEN-2</fullName>
    </recommendedName>
</protein>
<evidence type="ECO:0008006" key="11">
    <source>
        <dbReference type="Google" id="ProtNLM"/>
    </source>
</evidence>
<comment type="subcellular location">
    <subcellularLocation>
        <location evidence="1">Membrane</location>
        <topology evidence="1">Multi-pass membrane protein</topology>
    </subcellularLocation>
</comment>
<comment type="similarity">
    <text evidence="2">Belongs to the PEN-2 family.</text>
</comment>
<evidence type="ECO:0000256" key="6">
    <source>
        <dbReference type="ARBA" id="ARBA00023136"/>
    </source>
</evidence>
<evidence type="ECO:0000256" key="7">
    <source>
        <dbReference type="SAM" id="MobiDB-lite"/>
    </source>
</evidence>
<reference evidence="9 10" key="1">
    <citation type="submission" date="2016-07" db="EMBL/GenBank/DDBJ databases">
        <title>Pervasive Adenine N6-methylation of Active Genes in Fungi.</title>
        <authorList>
            <consortium name="DOE Joint Genome Institute"/>
            <person name="Mondo S.J."/>
            <person name="Dannebaum R.O."/>
            <person name="Kuo R.C."/>
            <person name="Labutti K."/>
            <person name="Haridas S."/>
            <person name="Kuo A."/>
            <person name="Salamov A."/>
            <person name="Ahrendt S.R."/>
            <person name="Lipzen A."/>
            <person name="Sullivan W."/>
            <person name="Andreopoulos W.B."/>
            <person name="Clum A."/>
            <person name="Lindquist E."/>
            <person name="Daum C."/>
            <person name="Ramamoorthy G.K."/>
            <person name="Gryganskyi A."/>
            <person name="Culley D."/>
            <person name="Magnuson J.K."/>
            <person name="James T.Y."/>
            <person name="O'Malley M.A."/>
            <person name="Stajich J.E."/>
            <person name="Spatafora J.W."/>
            <person name="Visel A."/>
            <person name="Grigoriev I.V."/>
        </authorList>
    </citation>
    <scope>NUCLEOTIDE SEQUENCE [LARGE SCALE GENOMIC DNA]</scope>
    <source>
        <strain evidence="9 10">JEL800</strain>
    </source>
</reference>
<feature type="transmembrane region" description="Helical" evidence="8">
    <location>
        <begin position="37"/>
        <end position="55"/>
    </location>
</feature>
<organism evidence="9 10">
    <name type="scientific">Rhizoclosmatium globosum</name>
    <dbReference type="NCBI Taxonomy" id="329046"/>
    <lineage>
        <taxon>Eukaryota</taxon>
        <taxon>Fungi</taxon>
        <taxon>Fungi incertae sedis</taxon>
        <taxon>Chytridiomycota</taxon>
        <taxon>Chytridiomycota incertae sedis</taxon>
        <taxon>Chytridiomycetes</taxon>
        <taxon>Chytridiales</taxon>
        <taxon>Chytriomycetaceae</taxon>
        <taxon>Rhizoclosmatium</taxon>
    </lineage>
</organism>
<feature type="compositionally biased region" description="Low complexity" evidence="7">
    <location>
        <begin position="1"/>
        <end position="14"/>
    </location>
</feature>
<evidence type="ECO:0000256" key="8">
    <source>
        <dbReference type="SAM" id="Phobius"/>
    </source>
</evidence>
<keyword evidence="3 8" id="KW-0812">Transmembrane</keyword>
<dbReference type="EMBL" id="MCGO01000050">
    <property type="protein sequence ID" value="ORY37475.1"/>
    <property type="molecule type" value="Genomic_DNA"/>
</dbReference>